<comment type="caution">
    <text evidence="2">The sequence shown here is derived from an EMBL/GenBank/DDBJ whole genome shotgun (WGS) entry which is preliminary data.</text>
</comment>
<organism evidence="2 3">
    <name type="scientific">Streptomyces arboris</name>
    <dbReference type="NCBI Taxonomy" id="2600619"/>
    <lineage>
        <taxon>Bacteria</taxon>
        <taxon>Bacillati</taxon>
        <taxon>Actinomycetota</taxon>
        <taxon>Actinomycetes</taxon>
        <taxon>Kitasatosporales</taxon>
        <taxon>Streptomycetaceae</taxon>
        <taxon>Streptomyces</taxon>
    </lineage>
</organism>
<protein>
    <submittedName>
        <fullName evidence="2">Uncharacterized protein</fullName>
    </submittedName>
</protein>
<proteinExistence type="predicted"/>
<feature type="compositionally biased region" description="Basic and acidic residues" evidence="1">
    <location>
        <begin position="86"/>
        <end position="98"/>
    </location>
</feature>
<dbReference type="EMBL" id="VYUA01000057">
    <property type="protein sequence ID" value="KAB2588158.1"/>
    <property type="molecule type" value="Genomic_DNA"/>
</dbReference>
<name>A0A5N5EBV5_9ACTN</name>
<reference evidence="2 3" key="1">
    <citation type="submission" date="2019-09" db="EMBL/GenBank/DDBJ databases">
        <authorList>
            <person name="Liu P."/>
        </authorList>
    </citation>
    <scope>NUCLEOTIDE SEQUENCE [LARGE SCALE GENOMIC DNA]</scope>
    <source>
        <strain evidence="2 3">TRM68085</strain>
    </source>
</reference>
<evidence type="ECO:0000256" key="1">
    <source>
        <dbReference type="SAM" id="MobiDB-lite"/>
    </source>
</evidence>
<gene>
    <name evidence="2" type="ORF">F5983_33825</name>
</gene>
<evidence type="ECO:0000313" key="2">
    <source>
        <dbReference type="EMBL" id="KAB2588158.1"/>
    </source>
</evidence>
<accession>A0A5N5EBV5</accession>
<dbReference type="Proteomes" id="UP000326907">
    <property type="component" value="Unassembled WGS sequence"/>
</dbReference>
<keyword evidence="3" id="KW-1185">Reference proteome</keyword>
<feature type="region of interest" description="Disordered" evidence="1">
    <location>
        <begin position="74"/>
        <end position="98"/>
    </location>
</feature>
<sequence length="98" mass="11071">MEFDVIDSKGGPELVTFREAARRVVEEGIAPSMSHQRISQLAKEDQAFPPVQRIGRSNVVDWIVAKPYFVAHAQRAATRDSRRRNVSTEDHDGAPERE</sequence>
<evidence type="ECO:0000313" key="3">
    <source>
        <dbReference type="Proteomes" id="UP000326907"/>
    </source>
</evidence>
<dbReference type="AlphaFoldDB" id="A0A5N5EBV5"/>